<evidence type="ECO:0000313" key="1">
    <source>
        <dbReference type="EMBL" id="GBP59959.1"/>
    </source>
</evidence>
<comment type="caution">
    <text evidence="1">The sequence shown here is derived from an EMBL/GenBank/DDBJ whole genome shotgun (WGS) entry which is preliminary data.</text>
</comment>
<gene>
    <name evidence="1" type="ORF">EVAR_84459_1</name>
</gene>
<reference evidence="1 2" key="1">
    <citation type="journal article" date="2019" name="Commun. Biol.">
        <title>The bagworm genome reveals a unique fibroin gene that provides high tensile strength.</title>
        <authorList>
            <person name="Kono N."/>
            <person name="Nakamura H."/>
            <person name="Ohtoshi R."/>
            <person name="Tomita M."/>
            <person name="Numata K."/>
            <person name="Arakawa K."/>
        </authorList>
    </citation>
    <scope>NUCLEOTIDE SEQUENCE [LARGE SCALE GENOMIC DNA]</scope>
</reference>
<dbReference type="AlphaFoldDB" id="A0A4C1XC57"/>
<sequence>MFVDSESGSEIETKGRRMYSFLLIYAGDAQRVELSCCTILVTVLFLMVFLPDFEPDHAIDSNTCSVLGLDLGFVHDLNAGLCCSPSRLQFRYRHR</sequence>
<dbReference type="EMBL" id="BGZK01000775">
    <property type="protein sequence ID" value="GBP59959.1"/>
    <property type="molecule type" value="Genomic_DNA"/>
</dbReference>
<name>A0A4C1XC57_EUMVA</name>
<dbReference type="Proteomes" id="UP000299102">
    <property type="component" value="Unassembled WGS sequence"/>
</dbReference>
<protein>
    <submittedName>
        <fullName evidence="1">Uncharacterized protein</fullName>
    </submittedName>
</protein>
<evidence type="ECO:0000313" key="2">
    <source>
        <dbReference type="Proteomes" id="UP000299102"/>
    </source>
</evidence>
<organism evidence="1 2">
    <name type="scientific">Eumeta variegata</name>
    <name type="common">Bagworm moth</name>
    <name type="synonym">Eumeta japonica</name>
    <dbReference type="NCBI Taxonomy" id="151549"/>
    <lineage>
        <taxon>Eukaryota</taxon>
        <taxon>Metazoa</taxon>
        <taxon>Ecdysozoa</taxon>
        <taxon>Arthropoda</taxon>
        <taxon>Hexapoda</taxon>
        <taxon>Insecta</taxon>
        <taxon>Pterygota</taxon>
        <taxon>Neoptera</taxon>
        <taxon>Endopterygota</taxon>
        <taxon>Lepidoptera</taxon>
        <taxon>Glossata</taxon>
        <taxon>Ditrysia</taxon>
        <taxon>Tineoidea</taxon>
        <taxon>Psychidae</taxon>
        <taxon>Oiketicinae</taxon>
        <taxon>Eumeta</taxon>
    </lineage>
</organism>
<keyword evidence="2" id="KW-1185">Reference proteome</keyword>
<proteinExistence type="predicted"/>
<accession>A0A4C1XC57</accession>